<organism evidence="3 4">
    <name type="scientific">Wickerhamomyces pijperi</name>
    <name type="common">Yeast</name>
    <name type="synonym">Pichia pijperi</name>
    <dbReference type="NCBI Taxonomy" id="599730"/>
    <lineage>
        <taxon>Eukaryota</taxon>
        <taxon>Fungi</taxon>
        <taxon>Dikarya</taxon>
        <taxon>Ascomycota</taxon>
        <taxon>Saccharomycotina</taxon>
        <taxon>Saccharomycetes</taxon>
        <taxon>Phaffomycetales</taxon>
        <taxon>Wickerhamomycetaceae</taxon>
        <taxon>Wickerhamomyces</taxon>
    </lineage>
</organism>
<dbReference type="OrthoDB" id="1751210at2759"/>
<protein>
    <recommendedName>
        <fullName evidence="2">DUF7082 domain-containing protein</fullName>
    </recommendedName>
</protein>
<feature type="region of interest" description="Disordered" evidence="1">
    <location>
        <begin position="220"/>
        <end position="241"/>
    </location>
</feature>
<dbReference type="AlphaFoldDB" id="A0A9P8Q5E5"/>
<comment type="caution">
    <text evidence="3">The sequence shown here is derived from an EMBL/GenBank/DDBJ whole genome shotgun (WGS) entry which is preliminary data.</text>
</comment>
<proteinExistence type="predicted"/>
<dbReference type="Pfam" id="PF23305">
    <property type="entry name" value="DUF7082"/>
    <property type="match status" value="1"/>
</dbReference>
<feature type="domain" description="DUF7082" evidence="2">
    <location>
        <begin position="151"/>
        <end position="347"/>
    </location>
</feature>
<evidence type="ECO:0000313" key="4">
    <source>
        <dbReference type="Proteomes" id="UP000774326"/>
    </source>
</evidence>
<dbReference type="EMBL" id="JAEUBG010003179">
    <property type="protein sequence ID" value="KAH3683320.1"/>
    <property type="molecule type" value="Genomic_DNA"/>
</dbReference>
<gene>
    <name evidence="3" type="ORF">WICPIJ_005701</name>
</gene>
<name>A0A9P8Q5E5_WICPI</name>
<sequence length="373" mass="42905">EQHLYPQVDTTSVSPQELNVELLSTINTHFQPSQPVQFQQQQQQHQHQQPTFMMPSYMQQPTMPQYNFRGRFYSEATIPSSATSSSFDNFSTISSQSSYSPMAINDCSLRYPKYRVARGISSGGTGTKPPKMQTMPGHHFRQVELKLNNAKVEEICLPEWSSLEKEDKRRIVRLEKYQVGNKIVCDFKILGSAQENTHVCQEHSPGVDVVEVSCLEVFHKPSDESDDDEEPGVSGHSSKRSDEAAQRSFYITSVEVIRIVELLIGVDSQDLTERRRERGRIRSNLVPFWSKKPISSRMSGGNLNFDTNDFRVELATRIMAYETRKPRGFDKEVRILKWEKLFKALKRALQSYYAEVPESFSPEEDEDEDEDEE</sequence>
<feature type="non-terminal residue" evidence="3">
    <location>
        <position position="1"/>
    </location>
</feature>
<dbReference type="Proteomes" id="UP000774326">
    <property type="component" value="Unassembled WGS sequence"/>
</dbReference>
<evidence type="ECO:0000259" key="2">
    <source>
        <dbReference type="Pfam" id="PF23305"/>
    </source>
</evidence>
<keyword evidence="4" id="KW-1185">Reference proteome</keyword>
<evidence type="ECO:0000313" key="3">
    <source>
        <dbReference type="EMBL" id="KAH3683320.1"/>
    </source>
</evidence>
<reference evidence="3" key="1">
    <citation type="journal article" date="2021" name="Open Biol.">
        <title>Shared evolutionary footprints suggest mitochondrial oxidative damage underlies multiple complex I losses in fungi.</title>
        <authorList>
            <person name="Schikora-Tamarit M.A."/>
            <person name="Marcet-Houben M."/>
            <person name="Nosek J."/>
            <person name="Gabaldon T."/>
        </authorList>
    </citation>
    <scope>NUCLEOTIDE SEQUENCE</scope>
    <source>
        <strain evidence="3">CBS2887</strain>
    </source>
</reference>
<accession>A0A9P8Q5E5</accession>
<reference evidence="3" key="2">
    <citation type="submission" date="2021-01" db="EMBL/GenBank/DDBJ databases">
        <authorList>
            <person name="Schikora-Tamarit M.A."/>
        </authorList>
    </citation>
    <scope>NUCLEOTIDE SEQUENCE</scope>
    <source>
        <strain evidence="3">CBS2887</strain>
    </source>
</reference>
<evidence type="ECO:0000256" key="1">
    <source>
        <dbReference type="SAM" id="MobiDB-lite"/>
    </source>
</evidence>
<dbReference type="InterPro" id="IPR055509">
    <property type="entry name" value="DUF7082"/>
</dbReference>